<dbReference type="InterPro" id="IPR003653">
    <property type="entry name" value="Peptidase_C48_C"/>
</dbReference>
<organism evidence="5 6">
    <name type="scientific">Prunus dulcis</name>
    <name type="common">Almond</name>
    <name type="synonym">Amygdalus dulcis</name>
    <dbReference type="NCBI Taxonomy" id="3755"/>
    <lineage>
        <taxon>Eukaryota</taxon>
        <taxon>Viridiplantae</taxon>
        <taxon>Streptophyta</taxon>
        <taxon>Embryophyta</taxon>
        <taxon>Tracheophyta</taxon>
        <taxon>Spermatophyta</taxon>
        <taxon>Magnoliopsida</taxon>
        <taxon>eudicotyledons</taxon>
        <taxon>Gunneridae</taxon>
        <taxon>Pentapetalae</taxon>
        <taxon>rosids</taxon>
        <taxon>fabids</taxon>
        <taxon>Rosales</taxon>
        <taxon>Rosaceae</taxon>
        <taxon>Amygdaloideae</taxon>
        <taxon>Amygdaleae</taxon>
        <taxon>Prunus</taxon>
    </lineage>
</organism>
<feature type="region of interest" description="Disordered" evidence="3">
    <location>
        <begin position="394"/>
        <end position="537"/>
    </location>
</feature>
<dbReference type="Proteomes" id="UP001054821">
    <property type="component" value="Chromosome 1"/>
</dbReference>
<evidence type="ECO:0000313" key="6">
    <source>
        <dbReference type="Proteomes" id="UP001054821"/>
    </source>
</evidence>
<evidence type="ECO:0000256" key="2">
    <source>
        <dbReference type="ARBA" id="ARBA00022801"/>
    </source>
</evidence>
<dbReference type="AlphaFoldDB" id="A0AAD4WSD1"/>
<dbReference type="InterPro" id="IPR015410">
    <property type="entry name" value="DUF1985"/>
</dbReference>
<keyword evidence="1" id="KW-0645">Protease</keyword>
<feature type="domain" description="Ubiquitin-like protease family profile" evidence="4">
    <location>
        <begin position="662"/>
        <end position="874"/>
    </location>
</feature>
<feature type="compositionally biased region" description="Basic and acidic residues" evidence="3">
    <location>
        <begin position="518"/>
        <end position="537"/>
    </location>
</feature>
<comment type="caution">
    <text evidence="5">The sequence shown here is derived from an EMBL/GenBank/DDBJ whole genome shotgun (WGS) entry which is preliminary data.</text>
</comment>
<name>A0AAD4WSD1_PRUDU</name>
<evidence type="ECO:0000259" key="4">
    <source>
        <dbReference type="PROSITE" id="PS50600"/>
    </source>
</evidence>
<evidence type="ECO:0000313" key="5">
    <source>
        <dbReference type="EMBL" id="KAI5348448.1"/>
    </source>
</evidence>
<dbReference type="GO" id="GO:0008234">
    <property type="term" value="F:cysteine-type peptidase activity"/>
    <property type="evidence" value="ECO:0007669"/>
    <property type="project" value="InterPro"/>
</dbReference>
<feature type="compositionally biased region" description="Basic and acidic residues" evidence="3">
    <location>
        <begin position="467"/>
        <end position="478"/>
    </location>
</feature>
<keyword evidence="2" id="KW-0378">Hydrolase</keyword>
<dbReference type="EMBL" id="JAJFAZ020000001">
    <property type="protein sequence ID" value="KAI5348448.1"/>
    <property type="molecule type" value="Genomic_DNA"/>
</dbReference>
<evidence type="ECO:0000256" key="3">
    <source>
        <dbReference type="SAM" id="MobiDB-lite"/>
    </source>
</evidence>
<sequence>MGSNVELVWPEAEAYSSRVNNCSHANSSLAAIRAKLSAEQLEQFKTSCFGYLLNIDKIQFSGQIVHGAVLRRVAGQGVKDLDGLSFLLGCDVAQFTRQDFCLITGLRFGEVPEVSSGESDEIRLQERYFIDDGITCNALEEAFLRCTEEDDIYKLALVYFAELVVLGRDKHLNINLNYLTLVEDLDAFNRYPWGSVSFDKTQDSLFSAPTKYVKSFENEEGRGKGKSKIWVYELIPRMADLNYCKVVDPTAVPRILRWRTTTSVPEMRKLNNYFFQSKESVQLRPLCPSEEEMRQPYWSWPQDRPAVVLAESIPSSCGDLDELNKVVSFLRSELFQVKREKDILHLKVIRMEKLLDRCLGPQFEQEVRRDLALLKQRTNRCVVSHLFKGYGELDDLLQQDEGPSNRNEGEEKEDEGIEGGEGPSYRNEGQEKEEEGIEGGEGASNRNEGEQKEEEGIEGGEVQGKPSEVEEGQRKTSEGEQVQVKSSKGKKAQRQSSDGEEVKRKSSKGGKLQRKKKEGKEVKRQRSEEKEVQKNQCEKEDNEVLLLGGDIGESTEGTQLEFSIVDIDLDQHTAVLSKLNIWLNLNGKASAQGVRLRKRKRIIPKWKIIEASELVPTTGARLRGLKMLDPMKAIPHDDLVNLLKLCWEWRQFPNLVMQFGNVEAEIEFLASLVKADGWLKGDVSVIDYAFVLMSIDYEIDKKNMLQHLDLGLYLMRKRQQQLEEVEIADWTTADVFFMNHISTCFAENKRKKQQVGWKIRKSLLNVVNGKVPPCGMDWQNVYKVYTPFMLTKYKHWVVVMIDLVLCEIKVYDSKVSLIPDDIVKEELAPLSITLPNLLNTIDFYEEGVYANNCSRDWWCPWPIEHVDVPQQSNE</sequence>
<dbReference type="PANTHER" id="PTHR48449">
    <property type="entry name" value="DUF1985 DOMAIN-CONTAINING PROTEIN"/>
    <property type="match status" value="1"/>
</dbReference>
<evidence type="ECO:0000256" key="1">
    <source>
        <dbReference type="ARBA" id="ARBA00022670"/>
    </source>
</evidence>
<accession>A0AAD4WSD1</accession>
<dbReference type="Gene3D" id="3.40.395.10">
    <property type="entry name" value="Adenoviral Proteinase, Chain A"/>
    <property type="match status" value="1"/>
</dbReference>
<feature type="compositionally biased region" description="Basic residues" evidence="3">
    <location>
        <begin position="505"/>
        <end position="517"/>
    </location>
</feature>
<dbReference type="GO" id="GO:0006508">
    <property type="term" value="P:proteolysis"/>
    <property type="evidence" value="ECO:0007669"/>
    <property type="project" value="UniProtKB-KW"/>
</dbReference>
<dbReference type="Pfam" id="PF09331">
    <property type="entry name" value="DUF1985"/>
    <property type="match status" value="1"/>
</dbReference>
<reference evidence="5 6" key="1">
    <citation type="journal article" date="2022" name="G3 (Bethesda)">
        <title>Whole-genome sequence and methylome profiling of the almond [Prunus dulcis (Mill.) D.A. Webb] cultivar 'Nonpareil'.</title>
        <authorList>
            <person name="D'Amico-Willman K.M."/>
            <person name="Ouma W.Z."/>
            <person name="Meulia T."/>
            <person name="Sideli G.M."/>
            <person name="Gradziel T.M."/>
            <person name="Fresnedo-Ramirez J."/>
        </authorList>
    </citation>
    <scope>NUCLEOTIDE SEQUENCE [LARGE SCALE GENOMIC DNA]</scope>
    <source>
        <strain evidence="5">Clone GOH B32 T37-40</strain>
    </source>
</reference>
<proteinExistence type="predicted"/>
<dbReference type="PANTHER" id="PTHR48449:SF1">
    <property type="entry name" value="DUF1985 DOMAIN-CONTAINING PROTEIN"/>
    <property type="match status" value="1"/>
</dbReference>
<dbReference type="PROSITE" id="PS50600">
    <property type="entry name" value="ULP_PROTEASE"/>
    <property type="match status" value="1"/>
</dbReference>
<protein>
    <recommendedName>
        <fullName evidence="4">Ubiquitin-like protease family profile domain-containing protein</fullName>
    </recommendedName>
</protein>
<gene>
    <name evidence="5" type="ORF">L3X38_001335</name>
</gene>
<dbReference type="Pfam" id="PF02902">
    <property type="entry name" value="Peptidase_C48"/>
    <property type="match status" value="1"/>
</dbReference>
<keyword evidence="6" id="KW-1185">Reference proteome</keyword>